<dbReference type="Proteomes" id="UP000239485">
    <property type="component" value="Unassembled WGS sequence"/>
</dbReference>
<keyword evidence="3" id="KW-1185">Reference proteome</keyword>
<evidence type="ECO:0000313" key="3">
    <source>
        <dbReference type="Proteomes" id="UP000239485"/>
    </source>
</evidence>
<dbReference type="OrthoDB" id="3436175at2"/>
<protein>
    <submittedName>
        <fullName evidence="2">Type III secretion system (T3SS) SseB-like protein</fullName>
    </submittedName>
</protein>
<name>A0A2S6IC01_9ACTN</name>
<accession>A0A2S6IC01</accession>
<feature type="domain" description="SseB protein C-terminal" evidence="1">
    <location>
        <begin position="122"/>
        <end position="212"/>
    </location>
</feature>
<comment type="caution">
    <text evidence="2">The sequence shown here is derived from an EMBL/GenBank/DDBJ whole genome shotgun (WGS) entry which is preliminary data.</text>
</comment>
<dbReference type="AlphaFoldDB" id="A0A2S6IC01"/>
<dbReference type="EMBL" id="PTJD01000026">
    <property type="protein sequence ID" value="PPK90201.1"/>
    <property type="molecule type" value="Genomic_DNA"/>
</dbReference>
<dbReference type="RefSeq" id="WP_104435905.1">
    <property type="nucleotide sequence ID" value="NZ_PTJD01000026.1"/>
</dbReference>
<evidence type="ECO:0000259" key="1">
    <source>
        <dbReference type="Pfam" id="PF14581"/>
    </source>
</evidence>
<dbReference type="InterPro" id="IPR027945">
    <property type="entry name" value="SseB_C"/>
</dbReference>
<proteinExistence type="predicted"/>
<dbReference type="Pfam" id="PF14581">
    <property type="entry name" value="SseB_C"/>
    <property type="match status" value="1"/>
</dbReference>
<evidence type="ECO:0000313" key="2">
    <source>
        <dbReference type="EMBL" id="PPK90201.1"/>
    </source>
</evidence>
<gene>
    <name evidence="2" type="ORF">CLV92_12610</name>
</gene>
<organism evidence="2 3">
    <name type="scientific">Kineococcus xinjiangensis</name>
    <dbReference type="NCBI Taxonomy" id="512762"/>
    <lineage>
        <taxon>Bacteria</taxon>
        <taxon>Bacillati</taxon>
        <taxon>Actinomycetota</taxon>
        <taxon>Actinomycetes</taxon>
        <taxon>Kineosporiales</taxon>
        <taxon>Kineosporiaceae</taxon>
        <taxon>Kineococcus</taxon>
    </lineage>
</organism>
<reference evidence="2 3" key="1">
    <citation type="submission" date="2018-02" db="EMBL/GenBank/DDBJ databases">
        <title>Genomic Encyclopedia of Archaeal and Bacterial Type Strains, Phase II (KMG-II): from individual species to whole genera.</title>
        <authorList>
            <person name="Goeker M."/>
        </authorList>
    </citation>
    <scope>NUCLEOTIDE SEQUENCE [LARGE SCALE GENOMIC DNA]</scope>
    <source>
        <strain evidence="2 3">DSM 22857</strain>
    </source>
</reference>
<sequence>MSAPQQPNAADAALLAGRRRGMVDEQLLSVLREQPLLIAVQMVEGQPRYAVHQIAGKASVPVWTTPSYARTAGWVGDLAEQSGAALAAALHGSDLFVAVNVGQEAGVHLTPPDVAQLAGSSIAAGSTVYLGEPATTPPGLTDAVTPALLPLPVSEARLAAVAVGSAPPHLMVILTPSRQLLPAERSSTAEAVRAALDQAAIRTVVDVAFLDQLGALSEPAQALPTFHRT</sequence>